<dbReference type="EMBL" id="QTUB01000001">
    <property type="protein sequence ID" value="REF26328.1"/>
    <property type="molecule type" value="Genomic_DNA"/>
</dbReference>
<gene>
    <name evidence="1" type="ORF">BDD26_0956</name>
</gene>
<reference evidence="1 2" key="1">
    <citation type="submission" date="2018-08" db="EMBL/GenBank/DDBJ databases">
        <title>Genomic Encyclopedia of Archaeal and Bacterial Type Strains, Phase II (KMG-II): from individual species to whole genera.</title>
        <authorList>
            <person name="Goeker M."/>
        </authorList>
    </citation>
    <scope>NUCLEOTIDE SEQUENCE [LARGE SCALE GENOMIC DNA]</scope>
    <source>
        <strain evidence="1 2">DSM 17905</strain>
    </source>
</reference>
<protein>
    <submittedName>
        <fullName evidence="1">Uncharacterized protein</fullName>
    </submittedName>
</protein>
<evidence type="ECO:0000313" key="2">
    <source>
        <dbReference type="Proteomes" id="UP000256294"/>
    </source>
</evidence>
<organism evidence="1 2">
    <name type="scientific">Xenorhabdus cabanillasii</name>
    <dbReference type="NCBI Taxonomy" id="351673"/>
    <lineage>
        <taxon>Bacteria</taxon>
        <taxon>Pseudomonadati</taxon>
        <taxon>Pseudomonadota</taxon>
        <taxon>Gammaproteobacteria</taxon>
        <taxon>Enterobacterales</taxon>
        <taxon>Morganellaceae</taxon>
        <taxon>Xenorhabdus</taxon>
    </lineage>
</organism>
<keyword evidence="2" id="KW-1185">Reference proteome</keyword>
<dbReference type="Proteomes" id="UP000256294">
    <property type="component" value="Unassembled WGS sequence"/>
</dbReference>
<accession>A0A3D9UA28</accession>
<name>A0A3D9UA28_9GAMM</name>
<dbReference type="AlphaFoldDB" id="A0A3D9UA28"/>
<sequence>MLEVEIINAFFSSLVWITPSSALSFAPSDKEQRKLLMF</sequence>
<evidence type="ECO:0000313" key="1">
    <source>
        <dbReference type="EMBL" id="REF26328.1"/>
    </source>
</evidence>
<comment type="caution">
    <text evidence="1">The sequence shown here is derived from an EMBL/GenBank/DDBJ whole genome shotgun (WGS) entry which is preliminary data.</text>
</comment>
<proteinExistence type="predicted"/>